<dbReference type="EMBL" id="LNIX01000027">
    <property type="protein sequence ID" value="OXA41950.1"/>
    <property type="molecule type" value="Genomic_DNA"/>
</dbReference>
<dbReference type="AlphaFoldDB" id="A0A226D9Y2"/>
<evidence type="ECO:0000313" key="2">
    <source>
        <dbReference type="EMBL" id="OXA41950.1"/>
    </source>
</evidence>
<dbReference type="Proteomes" id="UP000198287">
    <property type="component" value="Unassembled WGS sequence"/>
</dbReference>
<reference evidence="2 3" key="1">
    <citation type="submission" date="2015-12" db="EMBL/GenBank/DDBJ databases">
        <title>The genome of Folsomia candida.</title>
        <authorList>
            <person name="Faddeeva A."/>
            <person name="Derks M.F."/>
            <person name="Anvar Y."/>
            <person name="Smit S."/>
            <person name="Van Straalen N."/>
            <person name="Roelofs D."/>
        </authorList>
    </citation>
    <scope>NUCLEOTIDE SEQUENCE [LARGE SCALE GENOMIC DNA]</scope>
    <source>
        <strain evidence="2 3">VU population</strain>
        <tissue evidence="2">Whole body</tissue>
    </source>
</reference>
<gene>
    <name evidence="2" type="ORF">Fcan01_23280</name>
</gene>
<keyword evidence="1" id="KW-0175">Coiled coil</keyword>
<feature type="coiled-coil region" evidence="1">
    <location>
        <begin position="178"/>
        <end position="251"/>
    </location>
</feature>
<organism evidence="2 3">
    <name type="scientific">Folsomia candida</name>
    <name type="common">Springtail</name>
    <dbReference type="NCBI Taxonomy" id="158441"/>
    <lineage>
        <taxon>Eukaryota</taxon>
        <taxon>Metazoa</taxon>
        <taxon>Ecdysozoa</taxon>
        <taxon>Arthropoda</taxon>
        <taxon>Hexapoda</taxon>
        <taxon>Collembola</taxon>
        <taxon>Entomobryomorpha</taxon>
        <taxon>Isotomoidea</taxon>
        <taxon>Isotomidae</taxon>
        <taxon>Proisotominae</taxon>
        <taxon>Folsomia</taxon>
    </lineage>
</organism>
<accession>A0A226D9Y2</accession>
<keyword evidence="3" id="KW-1185">Reference proteome</keyword>
<feature type="coiled-coil region" evidence="1">
    <location>
        <begin position="115"/>
        <end position="149"/>
    </location>
</feature>
<name>A0A226D9Y2_FOLCA</name>
<sequence>MENSSNLRTPSPGTPKAPGLKIKDVKRRLLFRSTSFSPEGKTMEEILEEMDTDGPLQPTGAVLTGGSFGNISPVRDIVDLVPVLPQKTIGDEELAFVIEEPNNFKTISKVNEYTIEFTSDKIDELNIKIMMLECENGNLQKKLQEEEVSSANKEDAIKSMNDMIAAEREFGNSLRSKSNQQQESIAKLERDLRESESSALFLEAQLEMTREQLASTKIGKEEHRIALQEQINLLNRDVSRLQNVLQNERASTLKFVLDKMGYAAGDILILLTHIRDLNNKVFTLSMNAQFAPDPRIQGQHQ</sequence>
<protein>
    <submittedName>
        <fullName evidence="2">Uncharacterized protein</fullName>
    </submittedName>
</protein>
<evidence type="ECO:0000256" key="1">
    <source>
        <dbReference type="SAM" id="Coils"/>
    </source>
</evidence>
<evidence type="ECO:0000313" key="3">
    <source>
        <dbReference type="Proteomes" id="UP000198287"/>
    </source>
</evidence>
<comment type="caution">
    <text evidence="2">The sequence shown here is derived from an EMBL/GenBank/DDBJ whole genome shotgun (WGS) entry which is preliminary data.</text>
</comment>
<proteinExistence type="predicted"/>